<dbReference type="EMBL" id="LNIX01000053">
    <property type="protein sequence ID" value="OXA37730.1"/>
    <property type="molecule type" value="Genomic_DNA"/>
</dbReference>
<dbReference type="Proteomes" id="UP000198287">
    <property type="component" value="Unassembled WGS sequence"/>
</dbReference>
<keyword evidence="2" id="KW-1185">Reference proteome</keyword>
<comment type="caution">
    <text evidence="1">The sequence shown here is derived from an EMBL/GenBank/DDBJ whole genome shotgun (WGS) entry which is preliminary data.</text>
</comment>
<name>A0A226CY66_FOLCA</name>
<evidence type="ECO:0000313" key="1">
    <source>
        <dbReference type="EMBL" id="OXA37730.1"/>
    </source>
</evidence>
<accession>A0A226CY66</accession>
<reference evidence="1 2" key="1">
    <citation type="submission" date="2015-12" db="EMBL/GenBank/DDBJ databases">
        <title>The genome of Folsomia candida.</title>
        <authorList>
            <person name="Faddeeva A."/>
            <person name="Derks M.F."/>
            <person name="Anvar Y."/>
            <person name="Smit S."/>
            <person name="Van Straalen N."/>
            <person name="Roelofs D."/>
        </authorList>
    </citation>
    <scope>NUCLEOTIDE SEQUENCE [LARGE SCALE GENOMIC DNA]</scope>
    <source>
        <strain evidence="1 2">VU population</strain>
        <tissue evidence="1">Whole body</tissue>
    </source>
</reference>
<evidence type="ECO:0000313" key="2">
    <source>
        <dbReference type="Proteomes" id="UP000198287"/>
    </source>
</evidence>
<dbReference type="AlphaFoldDB" id="A0A226CY66"/>
<sequence>MRDQVLIRKLESKINIFKNENTTNYEPQGWKHIKNIAKRHGGSAGIIPIGLKIKNNWKHIPGSGNIIQSCQLKLLKLAHDEKFAEAPIAPPLDAMRLTTKTPKDPKVKEWHQLIVKYDDLSISSIAPKNLHQRPSNRKYSDEIREYQACQKYYQNKELRAYVCLFVCFFGLPHTLPSTCPDSLSFVHPLSRINQTAHFIIIIIITCRPVPPPARNKFSSSSLYTNFWATGFRGSQSPPPPSSSRPPPPPLQIGRRVLGAVNPNHHQVALSLDASKVRGFKLPKGEYTWN</sequence>
<gene>
    <name evidence="1" type="ORF">Fcan01_27554</name>
</gene>
<organism evidence="1 2">
    <name type="scientific">Folsomia candida</name>
    <name type="common">Springtail</name>
    <dbReference type="NCBI Taxonomy" id="158441"/>
    <lineage>
        <taxon>Eukaryota</taxon>
        <taxon>Metazoa</taxon>
        <taxon>Ecdysozoa</taxon>
        <taxon>Arthropoda</taxon>
        <taxon>Hexapoda</taxon>
        <taxon>Collembola</taxon>
        <taxon>Entomobryomorpha</taxon>
        <taxon>Isotomoidea</taxon>
        <taxon>Isotomidae</taxon>
        <taxon>Proisotominae</taxon>
        <taxon>Folsomia</taxon>
    </lineage>
</organism>
<protein>
    <submittedName>
        <fullName evidence="1">Uncharacterized protein</fullName>
    </submittedName>
</protein>
<proteinExistence type="predicted"/>